<dbReference type="RefSeq" id="XP_053582305.1">
    <property type="nucleotide sequence ID" value="XM_053733392.1"/>
</dbReference>
<dbReference type="KEGG" id="crq:GCK72_020120"/>
<evidence type="ECO:0000313" key="3">
    <source>
        <dbReference type="Proteomes" id="UP000483820"/>
    </source>
</evidence>
<reference evidence="2 3" key="1">
    <citation type="submission" date="2019-12" db="EMBL/GenBank/DDBJ databases">
        <title>Chromosome-level assembly of the Caenorhabditis remanei genome.</title>
        <authorList>
            <person name="Teterina A.A."/>
            <person name="Willis J.H."/>
            <person name="Phillips P.C."/>
        </authorList>
    </citation>
    <scope>NUCLEOTIDE SEQUENCE [LARGE SCALE GENOMIC DNA]</scope>
    <source>
        <strain evidence="2 3">PX506</strain>
        <tissue evidence="2">Whole organism</tissue>
    </source>
</reference>
<dbReference type="CTD" id="9818138"/>
<dbReference type="SUPFAM" id="SSF56112">
    <property type="entry name" value="Protein kinase-like (PK-like)"/>
    <property type="match status" value="1"/>
</dbReference>
<evidence type="ECO:0000259" key="1">
    <source>
        <dbReference type="SMART" id="SM00587"/>
    </source>
</evidence>
<dbReference type="Proteomes" id="UP000483820">
    <property type="component" value="Chromosome V"/>
</dbReference>
<dbReference type="EMBL" id="WUAV01000005">
    <property type="protein sequence ID" value="KAF1753563.1"/>
    <property type="molecule type" value="Genomic_DNA"/>
</dbReference>
<evidence type="ECO:0000313" key="2">
    <source>
        <dbReference type="EMBL" id="KAF1753563.1"/>
    </source>
</evidence>
<dbReference type="Pfam" id="PF07914">
    <property type="entry name" value="DUF1679"/>
    <property type="match status" value="1"/>
</dbReference>
<dbReference type="PANTHER" id="PTHR23020">
    <property type="entry name" value="UNCHARACTERIZED NUCLEAR HORMONE RECEPTOR-RELATED"/>
    <property type="match status" value="1"/>
</dbReference>
<proteinExistence type="predicted"/>
<dbReference type="Gene3D" id="3.90.1200.10">
    <property type="match status" value="1"/>
</dbReference>
<protein>
    <recommendedName>
        <fullName evidence="1">CHK kinase-like domain-containing protein</fullName>
    </recommendedName>
</protein>
<dbReference type="InterPro" id="IPR011009">
    <property type="entry name" value="Kinase-like_dom_sf"/>
</dbReference>
<sequence>MSLYVAANGILDTHVTWEDVEADLQEKLCTRATFGDNKKAVNISEMKGFLSRIALIEADWQGVEQGKTLPQKFVLKMPSVLPTFEVTKMMNLEGQIGEKKLKNLAIAIKECHNAEVAALKILTKLENPDIPFTKVYSLKPFDEENQLKGYLITEYISNTYNMCIHTSIPADDLIPAIRGLATFSALCELLPVEETLFALGRKGLELHFEEFFEGIDPCKKYDKLRDLFDEDHAEKATKVFLHYHKLLPKYTNIGETLGFKMVLNHGDLWQGNMLCSKSEDGHLKLEALIDWQTVTRVSPGLDLAKVLWGCLSAEDRRERGNELIEFYRDTFTKVYGKELFSFDELLNCYKFYVPVVAIVIVPDMMMFENFDEEKKEESPKEREKLIAMIEDFLVIHEDNMKRFPDFTIN</sequence>
<dbReference type="SMART" id="SM00587">
    <property type="entry name" value="CHK"/>
    <property type="match status" value="1"/>
</dbReference>
<dbReference type="AlphaFoldDB" id="A0A6A5GFW7"/>
<accession>A0A6A5GFW7</accession>
<dbReference type="InterPro" id="IPR052961">
    <property type="entry name" value="Oxido-Kinase-like_Enzymes"/>
</dbReference>
<name>A0A6A5GFW7_CAERE</name>
<dbReference type="InterPro" id="IPR012877">
    <property type="entry name" value="Dhs-27"/>
</dbReference>
<comment type="caution">
    <text evidence="2">The sequence shown here is derived from an EMBL/GenBank/DDBJ whole genome shotgun (WGS) entry which is preliminary data.</text>
</comment>
<feature type="domain" description="CHK kinase-like" evidence="1">
    <location>
        <begin position="150"/>
        <end position="337"/>
    </location>
</feature>
<dbReference type="GeneID" id="9818138"/>
<dbReference type="InterPro" id="IPR015897">
    <property type="entry name" value="CHK_kinase-like"/>
</dbReference>
<organism evidence="2 3">
    <name type="scientific">Caenorhabditis remanei</name>
    <name type="common">Caenorhabditis vulgaris</name>
    <dbReference type="NCBI Taxonomy" id="31234"/>
    <lineage>
        <taxon>Eukaryota</taxon>
        <taxon>Metazoa</taxon>
        <taxon>Ecdysozoa</taxon>
        <taxon>Nematoda</taxon>
        <taxon>Chromadorea</taxon>
        <taxon>Rhabditida</taxon>
        <taxon>Rhabditina</taxon>
        <taxon>Rhabditomorpha</taxon>
        <taxon>Rhabditoidea</taxon>
        <taxon>Rhabditidae</taxon>
        <taxon>Peloderinae</taxon>
        <taxon>Caenorhabditis</taxon>
    </lineage>
</organism>
<gene>
    <name evidence="2" type="ORF">GCK72_020120</name>
</gene>
<dbReference type="PANTHER" id="PTHR23020:SF7">
    <property type="entry name" value="CHK DOMAIN-CONTAINING PROTEIN-RELATED"/>
    <property type="match status" value="1"/>
</dbReference>